<keyword evidence="3" id="KW-0786">Thiamine pyrophosphate</keyword>
<keyword evidence="2" id="KW-0560">Oxidoreductase</keyword>
<dbReference type="InterPro" id="IPR001017">
    <property type="entry name" value="DH_E1"/>
</dbReference>
<reference evidence="6" key="1">
    <citation type="submission" date="2024-07" db="EMBL/GenBank/DDBJ databases">
        <title>Complete genome sequence of Verrucomicrobiaceae bacterium NT6N.</title>
        <authorList>
            <person name="Huang C."/>
            <person name="Takami H."/>
            <person name="Hamasaki K."/>
        </authorList>
    </citation>
    <scope>NUCLEOTIDE SEQUENCE</scope>
    <source>
        <strain evidence="6">NT6N</strain>
    </source>
</reference>
<evidence type="ECO:0000256" key="4">
    <source>
        <dbReference type="SAM" id="MobiDB-lite"/>
    </source>
</evidence>
<sequence length="343" mass="36420">MDTTTDGAQVKTDQLDRDHVRKVFRAMQTSRILENKLGSLYKAGKIVGGVYLGKGQEAVSASLASCLTKGRDIFAPLIRDQAGRTAFGEEIIDCTRTYLGSVEGPMKGRDGNIHRGRPSEGMPAMISHLGAAISLVSGMLLAKRITGELDGAVGATCVGDGCTSTGAFHEGLNTAAVENLPLVLTIANNQYAYSTPNDRQFVCKDLVDKAIGYGVRGHSVDGTDMLACIKVMQEAVNRARAGEGPQLVVASMLRLTGHGEHDDGSYVDASLRESGLGRDSIDVGSAQLIEHGYATAEEIDAWASESADLVQEAVAISQKENAPDPYQDDWAAFSNPANTDFHS</sequence>
<evidence type="ECO:0000256" key="3">
    <source>
        <dbReference type="ARBA" id="ARBA00023052"/>
    </source>
</evidence>
<dbReference type="GO" id="GO:0006086">
    <property type="term" value="P:pyruvate decarboxylation to acetyl-CoA"/>
    <property type="evidence" value="ECO:0007669"/>
    <property type="project" value="TreeGrafter"/>
</dbReference>
<accession>A0AAT9FGP5</accession>
<dbReference type="Gene3D" id="3.40.50.970">
    <property type="match status" value="1"/>
</dbReference>
<dbReference type="InterPro" id="IPR050642">
    <property type="entry name" value="PDH_E1_Alpha_Subunit"/>
</dbReference>
<evidence type="ECO:0000256" key="1">
    <source>
        <dbReference type="ARBA" id="ARBA00001964"/>
    </source>
</evidence>
<evidence type="ECO:0000256" key="2">
    <source>
        <dbReference type="ARBA" id="ARBA00023002"/>
    </source>
</evidence>
<organism evidence="6">
    <name type="scientific">Oceaniferula spumae</name>
    <dbReference type="NCBI Taxonomy" id="2979115"/>
    <lineage>
        <taxon>Bacteria</taxon>
        <taxon>Pseudomonadati</taxon>
        <taxon>Verrucomicrobiota</taxon>
        <taxon>Verrucomicrobiia</taxon>
        <taxon>Verrucomicrobiales</taxon>
        <taxon>Verrucomicrobiaceae</taxon>
        <taxon>Oceaniferula</taxon>
    </lineage>
</organism>
<feature type="region of interest" description="Disordered" evidence="4">
    <location>
        <begin position="320"/>
        <end position="343"/>
    </location>
</feature>
<dbReference type="PANTHER" id="PTHR11516">
    <property type="entry name" value="PYRUVATE DEHYDROGENASE E1 COMPONENT, ALPHA SUBUNIT BACTERIAL AND ORGANELLAR"/>
    <property type="match status" value="1"/>
</dbReference>
<protein>
    <submittedName>
        <fullName evidence="6">Pyruvate dehydrogenase</fullName>
    </submittedName>
</protein>
<dbReference type="InterPro" id="IPR029061">
    <property type="entry name" value="THDP-binding"/>
</dbReference>
<dbReference type="CDD" id="cd02000">
    <property type="entry name" value="TPP_E1_PDC_ADC_BCADC"/>
    <property type="match status" value="1"/>
</dbReference>
<gene>
    <name evidence="6" type="ORF">NT6N_01740</name>
</gene>
<dbReference type="AlphaFoldDB" id="A0AAT9FGP5"/>
<dbReference type="GO" id="GO:0004739">
    <property type="term" value="F:pyruvate dehydrogenase (acetyl-transferring) activity"/>
    <property type="evidence" value="ECO:0007669"/>
    <property type="project" value="TreeGrafter"/>
</dbReference>
<feature type="domain" description="Dehydrogenase E1 component" evidence="5">
    <location>
        <begin position="26"/>
        <end position="325"/>
    </location>
</feature>
<dbReference type="Pfam" id="PF00676">
    <property type="entry name" value="E1_dh"/>
    <property type="match status" value="1"/>
</dbReference>
<dbReference type="PANTHER" id="PTHR11516:SF60">
    <property type="entry name" value="PYRUVATE DEHYDROGENASE E1 COMPONENT SUBUNIT ALPHA"/>
    <property type="match status" value="1"/>
</dbReference>
<dbReference type="EMBL" id="AP026866">
    <property type="protein sequence ID" value="BDS05134.1"/>
    <property type="molecule type" value="Genomic_DNA"/>
</dbReference>
<evidence type="ECO:0000313" key="6">
    <source>
        <dbReference type="EMBL" id="BDS05134.1"/>
    </source>
</evidence>
<proteinExistence type="predicted"/>
<dbReference type="KEGG" id="osu:NT6N_01740"/>
<name>A0AAT9FGP5_9BACT</name>
<keyword evidence="6" id="KW-0670">Pyruvate</keyword>
<comment type="cofactor">
    <cofactor evidence="1">
        <name>thiamine diphosphate</name>
        <dbReference type="ChEBI" id="CHEBI:58937"/>
    </cofactor>
</comment>
<dbReference type="SUPFAM" id="SSF52518">
    <property type="entry name" value="Thiamin diphosphate-binding fold (THDP-binding)"/>
    <property type="match status" value="1"/>
</dbReference>
<evidence type="ECO:0000259" key="5">
    <source>
        <dbReference type="Pfam" id="PF00676"/>
    </source>
</evidence>